<dbReference type="CDD" id="cd15505">
    <property type="entry name" value="PHD_ING"/>
    <property type="match status" value="1"/>
</dbReference>
<dbReference type="GO" id="GO:0008270">
    <property type="term" value="F:zinc ion binding"/>
    <property type="evidence" value="ECO:0007669"/>
    <property type="project" value="UniProtKB-KW"/>
</dbReference>
<dbReference type="GO" id="GO:0051321">
    <property type="term" value="P:meiotic cell cycle"/>
    <property type="evidence" value="ECO:0007669"/>
    <property type="project" value="UniProtKB-KW"/>
</dbReference>
<dbReference type="SMART" id="SM00249">
    <property type="entry name" value="PHD"/>
    <property type="match status" value="1"/>
</dbReference>
<dbReference type="HOGENOM" id="CLU_031900_2_0_1"/>
<evidence type="ECO:0000256" key="1">
    <source>
        <dbReference type="ARBA" id="ARBA00004123"/>
    </source>
</evidence>
<dbReference type="GO" id="GO:0005829">
    <property type="term" value="C:cytosol"/>
    <property type="evidence" value="ECO:0007669"/>
    <property type="project" value="EnsemblFungi"/>
</dbReference>
<feature type="binding site" evidence="14">
    <location>
        <position position="239"/>
    </location>
    <ligand>
        <name>Zn(2+)</name>
        <dbReference type="ChEBI" id="CHEBI:29105"/>
        <label>1</label>
    </ligand>
</feature>
<reference evidence="19 20" key="1">
    <citation type="journal article" date="2011" name="Proc. Natl. Acad. Sci. U.S.A.">
        <title>Evolutionary erosion of yeast sex chromosomes by mating-type switching accidents.</title>
        <authorList>
            <person name="Gordon J.L."/>
            <person name="Armisen D."/>
            <person name="Proux-Wera E."/>
            <person name="Oheigeartaigh S.S."/>
            <person name="Byrne K.P."/>
            <person name="Wolfe K.H."/>
        </authorList>
    </citation>
    <scope>NUCLEOTIDE SEQUENCE [LARGE SCALE GENOMIC DNA]</scope>
    <source>
        <strain evidence="20">ATCC 24235 / CBS 4417 / NBRC 1672 / NRRL Y-8282 / UCD 70-5</strain>
    </source>
</reference>
<keyword evidence="4" id="KW-0227">DNA damage</keyword>
<dbReference type="GO" id="GO:0005634">
    <property type="term" value="C:nucleus"/>
    <property type="evidence" value="ECO:0007669"/>
    <property type="project" value="UniProtKB-SubCell"/>
</dbReference>
<dbReference type="InterPro" id="IPR011011">
    <property type="entry name" value="Znf_FYVE_PHD"/>
</dbReference>
<evidence type="ECO:0000313" key="20">
    <source>
        <dbReference type="Proteomes" id="UP000005666"/>
    </source>
</evidence>
<feature type="binding site" evidence="14">
    <location>
        <position position="280"/>
    </location>
    <ligand>
        <name>Zn(2+)</name>
        <dbReference type="ChEBI" id="CHEBI:29105"/>
        <label>2</label>
    </ligand>
</feature>
<keyword evidence="6 14" id="KW-0862">Zinc</keyword>
<evidence type="ECO:0000256" key="17">
    <source>
        <dbReference type="SAM" id="MobiDB-lite"/>
    </source>
</evidence>
<comment type="subcellular location">
    <subcellularLocation>
        <location evidence="1 16">Nucleus</location>
    </subcellularLocation>
</comment>
<feature type="site" description="Histone H3K4me3 binding" evidence="13">
    <location>
        <position position="236"/>
    </location>
</feature>
<dbReference type="SMART" id="SM01408">
    <property type="entry name" value="ING"/>
    <property type="match status" value="1"/>
</dbReference>
<feature type="binding site" evidence="14">
    <location>
        <position position="250"/>
    </location>
    <ligand>
        <name>Zn(2+)</name>
        <dbReference type="ChEBI" id="CHEBI:29105"/>
        <label>2</label>
    </ligand>
</feature>
<feature type="compositionally biased region" description="Polar residues" evidence="17">
    <location>
        <begin position="166"/>
        <end position="178"/>
    </location>
</feature>
<evidence type="ECO:0000256" key="9">
    <source>
        <dbReference type="ARBA" id="ARBA00023242"/>
    </source>
</evidence>
<dbReference type="GO" id="GO:0004402">
    <property type="term" value="F:histone acetyltransferase activity"/>
    <property type="evidence" value="ECO:0007669"/>
    <property type="project" value="EnsemblFungi"/>
</dbReference>
<dbReference type="GO" id="GO:0035267">
    <property type="term" value="C:NuA4 histone acetyltransferase complex"/>
    <property type="evidence" value="ECO:0007669"/>
    <property type="project" value="EnsemblFungi"/>
</dbReference>
<feature type="binding site" evidence="14">
    <location>
        <position position="255"/>
    </location>
    <ligand>
        <name>Zn(2+)</name>
        <dbReference type="ChEBI" id="CHEBI:29105"/>
        <label>2</label>
    </ligand>
</feature>
<feature type="binding site" evidence="14">
    <location>
        <position position="264"/>
    </location>
    <ligand>
        <name>Zn(2+)</name>
        <dbReference type="ChEBI" id="CHEBI:29105"/>
        <label>1</label>
    </ligand>
</feature>
<feature type="region of interest" description="Disordered" evidence="17">
    <location>
        <begin position="126"/>
        <end position="201"/>
    </location>
</feature>
<dbReference type="AlphaFoldDB" id="G8BSP7"/>
<dbReference type="Proteomes" id="UP000005666">
    <property type="component" value="Chromosome 4"/>
</dbReference>
<feature type="binding site" evidence="14">
    <location>
        <position position="261"/>
    </location>
    <ligand>
        <name>Zn(2+)</name>
        <dbReference type="ChEBI" id="CHEBI:29105"/>
        <label>1</label>
    </ligand>
</feature>
<comment type="function">
    <text evidence="12">Component of the NuA4 histone acetyltransferase complex which is involved in transcriptional activation of selected genes principally by acetylation of nucleosomal histone H4 and H2A. The NuA4 complex is also involved in DNA repair. Involved in cell cycle progression and meiosis.</text>
</comment>
<feature type="site" description="Histone H3K4me3 binding" evidence="13">
    <location>
        <position position="247"/>
    </location>
</feature>
<dbReference type="InterPro" id="IPR024610">
    <property type="entry name" value="ING_N_histone-binding"/>
</dbReference>
<evidence type="ECO:0000256" key="13">
    <source>
        <dbReference type="PIRSR" id="PIRSR628651-50"/>
    </source>
</evidence>
<dbReference type="KEGG" id="tpf:TPHA_0D02300"/>
<keyword evidence="11" id="KW-0131">Cell cycle</keyword>
<dbReference type="EMBL" id="HE612859">
    <property type="protein sequence ID" value="CCE62868.1"/>
    <property type="molecule type" value="Genomic_DNA"/>
</dbReference>
<dbReference type="PROSITE" id="PS50016">
    <property type="entry name" value="ZF_PHD_2"/>
    <property type="match status" value="1"/>
</dbReference>
<dbReference type="GO" id="GO:0140002">
    <property type="term" value="F:histone H3K4me3 reader activity"/>
    <property type="evidence" value="ECO:0007669"/>
    <property type="project" value="EnsemblFungi"/>
</dbReference>
<evidence type="ECO:0000256" key="5">
    <source>
        <dbReference type="ARBA" id="ARBA00022771"/>
    </source>
</evidence>
<dbReference type="GO" id="GO:0006281">
    <property type="term" value="P:DNA repair"/>
    <property type="evidence" value="ECO:0007669"/>
    <property type="project" value="UniProtKB-KW"/>
</dbReference>
<evidence type="ECO:0000256" key="6">
    <source>
        <dbReference type="ARBA" id="ARBA00022833"/>
    </source>
</evidence>
<feature type="binding site" evidence="14">
    <location>
        <position position="237"/>
    </location>
    <ligand>
        <name>Zn(2+)</name>
        <dbReference type="ChEBI" id="CHEBI:29105"/>
        <label>1</label>
    </ligand>
</feature>
<dbReference type="Gene3D" id="6.10.140.1740">
    <property type="match status" value="1"/>
</dbReference>
<keyword evidence="5 15" id="KW-0863">Zinc-finger</keyword>
<feature type="binding site" evidence="14">
    <location>
        <position position="277"/>
    </location>
    <ligand>
        <name>Zn(2+)</name>
        <dbReference type="ChEBI" id="CHEBI:29105"/>
        <label>2</label>
    </ligand>
</feature>
<evidence type="ECO:0000256" key="14">
    <source>
        <dbReference type="PIRSR" id="PIRSR628651-51"/>
    </source>
</evidence>
<dbReference type="CDD" id="cd16858">
    <property type="entry name" value="ING_ING3_Yng2p"/>
    <property type="match status" value="1"/>
</dbReference>
<keyword evidence="8" id="KW-0234">DNA repair</keyword>
<evidence type="ECO:0000256" key="4">
    <source>
        <dbReference type="ARBA" id="ARBA00022763"/>
    </source>
</evidence>
<evidence type="ECO:0000256" key="16">
    <source>
        <dbReference type="RuleBase" id="RU361213"/>
    </source>
</evidence>
<dbReference type="GO" id="GO:0032777">
    <property type="term" value="C:piccolo histone acetyltransferase complex"/>
    <property type="evidence" value="ECO:0007669"/>
    <property type="project" value="EnsemblFungi"/>
</dbReference>
<keyword evidence="10" id="KW-0469">Meiosis</keyword>
<comment type="similarity">
    <text evidence="2 16">Belongs to the ING family.</text>
</comment>
<evidence type="ECO:0000313" key="19">
    <source>
        <dbReference type="EMBL" id="CCE62868.1"/>
    </source>
</evidence>
<dbReference type="Gene3D" id="3.30.40.10">
    <property type="entry name" value="Zinc/RING finger domain, C3HC4 (zinc finger)"/>
    <property type="match status" value="1"/>
</dbReference>
<organism evidence="19 20">
    <name type="scientific">Tetrapisispora phaffii (strain ATCC 24235 / CBS 4417 / NBRC 1672 / NRRL Y-8282 / UCD 70-5)</name>
    <name type="common">Yeast</name>
    <name type="synonym">Fabospora phaffii</name>
    <dbReference type="NCBI Taxonomy" id="1071381"/>
    <lineage>
        <taxon>Eukaryota</taxon>
        <taxon>Fungi</taxon>
        <taxon>Dikarya</taxon>
        <taxon>Ascomycota</taxon>
        <taxon>Saccharomycotina</taxon>
        <taxon>Saccharomycetes</taxon>
        <taxon>Saccharomycetales</taxon>
        <taxon>Saccharomycetaceae</taxon>
        <taxon>Tetrapisispora</taxon>
    </lineage>
</organism>
<evidence type="ECO:0000256" key="3">
    <source>
        <dbReference type="ARBA" id="ARBA00022723"/>
    </source>
</evidence>
<evidence type="ECO:0000256" key="8">
    <source>
        <dbReference type="ARBA" id="ARBA00023204"/>
    </source>
</evidence>
<dbReference type="InterPro" id="IPR019786">
    <property type="entry name" value="Zinc_finger_PHD-type_CS"/>
</dbReference>
<dbReference type="InterPro" id="IPR028651">
    <property type="entry name" value="ING_fam"/>
</dbReference>
<dbReference type="SUPFAM" id="SSF57903">
    <property type="entry name" value="FYVE/PHD zinc finger"/>
    <property type="match status" value="1"/>
</dbReference>
<comment type="domain">
    <text evidence="16">The PHD-type zinc finger mediates the binding to H3K4me3.</text>
</comment>
<evidence type="ECO:0000256" key="12">
    <source>
        <dbReference type="ARBA" id="ARBA00037044"/>
    </source>
</evidence>
<evidence type="ECO:0000256" key="7">
    <source>
        <dbReference type="ARBA" id="ARBA00022853"/>
    </source>
</evidence>
<dbReference type="OrthoDB" id="5411773at2759"/>
<evidence type="ECO:0000259" key="18">
    <source>
        <dbReference type="PROSITE" id="PS50016"/>
    </source>
</evidence>
<comment type="subunit">
    <text evidence="16">Component of an histone acetyltransferase complex. Interacts with H3K4me3 and to a lesser extent with H3K4me2.</text>
</comment>
<feature type="site" description="Histone H3K4me3 binding" evidence="13">
    <location>
        <position position="259"/>
    </location>
</feature>
<evidence type="ECO:0000256" key="15">
    <source>
        <dbReference type="PROSITE-ProRule" id="PRU00146"/>
    </source>
</evidence>
<keyword evidence="20" id="KW-1185">Reference proteome</keyword>
<dbReference type="OMA" id="GPNCKYE"/>
<gene>
    <name evidence="19" type="primary">TPHA0D02300</name>
    <name evidence="19" type="ordered locus">TPHA_0D02300</name>
</gene>
<dbReference type="GO" id="GO:0000786">
    <property type="term" value="C:nucleosome"/>
    <property type="evidence" value="ECO:0007669"/>
    <property type="project" value="EnsemblFungi"/>
</dbReference>
<dbReference type="eggNOG" id="KOG1973">
    <property type="taxonomic scope" value="Eukaryota"/>
</dbReference>
<dbReference type="Pfam" id="PF12998">
    <property type="entry name" value="ING"/>
    <property type="match status" value="1"/>
</dbReference>
<dbReference type="GO" id="GO:0006355">
    <property type="term" value="P:regulation of DNA-templated transcription"/>
    <property type="evidence" value="ECO:0007669"/>
    <property type="project" value="TreeGrafter"/>
</dbReference>
<dbReference type="FunFam" id="3.30.40.10:FF:000436">
    <property type="entry name" value="Chromatin modification-related protein"/>
    <property type="match status" value="1"/>
</dbReference>
<dbReference type="PROSITE" id="PS01359">
    <property type="entry name" value="ZF_PHD_1"/>
    <property type="match status" value="1"/>
</dbReference>
<feature type="domain" description="PHD-type" evidence="18">
    <location>
        <begin position="234"/>
        <end position="283"/>
    </location>
</feature>
<dbReference type="PANTHER" id="PTHR10333">
    <property type="entry name" value="INHIBITOR OF GROWTH PROTEIN"/>
    <property type="match status" value="1"/>
</dbReference>
<dbReference type="InterPro" id="IPR001965">
    <property type="entry name" value="Znf_PHD"/>
</dbReference>
<name>G8BSP7_TETPH</name>
<dbReference type="InterPro" id="IPR013083">
    <property type="entry name" value="Znf_RING/FYVE/PHD"/>
</dbReference>
<dbReference type="PANTHER" id="PTHR10333:SF100">
    <property type="entry name" value="CHROMATIN MODIFICATION-RELATED PROTEIN YNG2"/>
    <property type="match status" value="1"/>
</dbReference>
<keyword evidence="7 16" id="KW-0156">Chromatin regulator</keyword>
<evidence type="ECO:0000256" key="2">
    <source>
        <dbReference type="ARBA" id="ARBA00010210"/>
    </source>
</evidence>
<sequence length="294" mass="33015">MDPSALFEQTINDVSNLQAEFKYLLEEIKNHDNSIYDMKSHYNKLDSDIQKFIKQNGSLKEYPKEAEVTKQIKNEMEKAKDIQKIKAMKANTMLYLITKHLKKLEKGVELLEDDGLLVPLEEELDSDMETSRGASIASATSTEKKRKASTPLGTTGENTKKKRQTNRLSSNKLENTKSNIKEDIRPPNGVGSTEGAESTSLATKNSEVYGLGDISSANIFTGMNNGGDEEEDKTLYCFCQSVSYGEMVACDGANCKYEWFHYGCVNLNEPPQGAWYCPDCRQELAKNTLKKKRS</sequence>
<evidence type="ECO:0000256" key="10">
    <source>
        <dbReference type="ARBA" id="ARBA00023254"/>
    </source>
</evidence>
<comment type="function">
    <text evidence="16">Component of an histone acetyltransferase complex.</text>
</comment>
<proteinExistence type="inferred from homology"/>
<feature type="site" description="Histone H3K4me3 binding" evidence="13">
    <location>
        <position position="251"/>
    </location>
</feature>
<protein>
    <recommendedName>
        <fullName evidence="16">Chromatin modification-related protein</fullName>
    </recommendedName>
</protein>
<dbReference type="GeneID" id="11534256"/>
<dbReference type="STRING" id="1071381.G8BSP7"/>
<evidence type="ECO:0000256" key="11">
    <source>
        <dbReference type="ARBA" id="ARBA00023306"/>
    </source>
</evidence>
<accession>G8BSP7</accession>
<keyword evidence="9 16" id="KW-0539">Nucleus</keyword>
<dbReference type="InterPro" id="IPR019787">
    <property type="entry name" value="Znf_PHD-finger"/>
</dbReference>
<dbReference type="RefSeq" id="XP_003685302.1">
    <property type="nucleotide sequence ID" value="XM_003685254.1"/>
</dbReference>
<keyword evidence="3 14" id="KW-0479">Metal-binding</keyword>